<evidence type="ECO:0000256" key="10">
    <source>
        <dbReference type="SAM" id="Phobius"/>
    </source>
</evidence>
<sequence length="634" mass="69460">MASKYEEAIPMTSTAPQPHVVVMATDDNETTPGCCCCDDGCEEENEERGNWSCNFESILASISYGIGPGYLWMVPDRYFRQGGGTFVYVFMAMQIFIGFPMVYLEMALGQYTSQGPIRAWRGVPILQGVGIGMVVMTAILSIYYSGMMAQILYYLFYVTGDLDTATSCDNPWNTENCYTGACGEVVEYYGGVNEHKYNYTYTTCSGGASAAAEYLDRYVLQQTDGLGYIGAVRGDLAGCLFLASLLVAAALSCGIKSLGKVAYVTTILPLFLLFLLFIRAVTLPGAAEGIAYAMTPAPVMDFNFGSALISAIVHRLTLGFGGYTALASYNRFHNNVLRDAVVVVFVDMLVTLFCVLTMAGIFGYLAYISGVHVSETVTAGIGMFFVTMVTMFSQLPSGSSWAALFFLCLFLLAYGCQVTYLETVMTSLMDLMPRGLINKMPGRESGLLSKRTMLHGVMTVAVCFLFFLLGLPYVTQGGEHLSRLVSQYNIIIQPYMFVLLECVALTYLYSPTCRRCCPAIRRWMAELSHMLQHVCCFCCANVINWVAAVTWVSLIPLVILFYLLTGIGYWPSQISGPTWSVVLGHFILVASAGMVPLVTIVNIIIALVRGKPSEIVQPPADWGPYLNKHRRGAA</sequence>
<name>A0A8J9YRL5_BRALA</name>
<accession>A0A8J9YRL5</accession>
<evidence type="ECO:0000256" key="3">
    <source>
        <dbReference type="ARBA" id="ARBA00022448"/>
    </source>
</evidence>
<keyword evidence="3" id="KW-0813">Transport</keyword>
<protein>
    <submittedName>
        <fullName evidence="11">SLC6A5 protein</fullName>
    </submittedName>
</protein>
<feature type="transmembrane region" description="Helical" evidence="10">
    <location>
        <begin position="302"/>
        <end position="320"/>
    </location>
</feature>
<dbReference type="InterPro" id="IPR037272">
    <property type="entry name" value="SNS_sf"/>
</dbReference>
<feature type="transmembrane region" description="Helical" evidence="10">
    <location>
        <begin position="452"/>
        <end position="471"/>
    </location>
</feature>
<keyword evidence="12" id="KW-1185">Reference proteome</keyword>
<dbReference type="PANTHER" id="PTHR11616:SF321">
    <property type="entry name" value="SODIUM-DEPENDENT NUTRIENT AMINO ACID TRANSPORTER 1-RELATED"/>
    <property type="match status" value="1"/>
</dbReference>
<dbReference type="GO" id="GO:0089718">
    <property type="term" value="P:amino acid import across plasma membrane"/>
    <property type="evidence" value="ECO:0007669"/>
    <property type="project" value="TreeGrafter"/>
</dbReference>
<comment type="subcellular location">
    <subcellularLocation>
        <location evidence="1">Membrane</location>
        <topology evidence="1">Multi-pass membrane protein</topology>
    </subcellularLocation>
</comment>
<dbReference type="PRINTS" id="PR00176">
    <property type="entry name" value="NANEUSMPORT"/>
</dbReference>
<feature type="transmembrane region" description="Helical" evidence="10">
    <location>
        <begin position="124"/>
        <end position="144"/>
    </location>
</feature>
<keyword evidence="4 10" id="KW-0812">Transmembrane</keyword>
<dbReference type="GO" id="GO:0005283">
    <property type="term" value="F:amino acid:sodium symporter activity"/>
    <property type="evidence" value="ECO:0007669"/>
    <property type="project" value="TreeGrafter"/>
</dbReference>
<comment type="similarity">
    <text evidence="2">Belongs to the sodium:neurotransmitter symporter (SNF) (TC 2.A.22) family.</text>
</comment>
<feature type="transmembrane region" description="Helical" evidence="10">
    <location>
        <begin position="377"/>
        <end position="395"/>
    </location>
</feature>
<feature type="transmembrane region" description="Helical" evidence="10">
    <location>
        <begin position="86"/>
        <end position="104"/>
    </location>
</feature>
<dbReference type="OrthoDB" id="6581954at2759"/>
<feature type="transmembrane region" description="Helical" evidence="10">
    <location>
        <begin position="236"/>
        <end position="255"/>
    </location>
</feature>
<dbReference type="Pfam" id="PF00209">
    <property type="entry name" value="SNF"/>
    <property type="match status" value="1"/>
</dbReference>
<feature type="transmembrane region" description="Helical" evidence="10">
    <location>
        <begin position="340"/>
        <end position="365"/>
    </location>
</feature>
<keyword evidence="8" id="KW-0479">Metal-binding</keyword>
<reference evidence="11" key="1">
    <citation type="submission" date="2022-01" db="EMBL/GenBank/DDBJ databases">
        <authorList>
            <person name="Braso-Vives M."/>
        </authorList>
    </citation>
    <scope>NUCLEOTIDE SEQUENCE</scope>
</reference>
<feature type="transmembrane region" description="Helical" evidence="10">
    <location>
        <begin position="401"/>
        <end position="431"/>
    </location>
</feature>
<keyword evidence="8" id="KW-0915">Sodium</keyword>
<dbReference type="AlphaFoldDB" id="A0A8J9YRL5"/>
<dbReference type="PANTHER" id="PTHR11616">
    <property type="entry name" value="SODIUM/CHLORIDE DEPENDENT TRANSPORTER"/>
    <property type="match status" value="1"/>
</dbReference>
<dbReference type="EMBL" id="OV696695">
    <property type="protein sequence ID" value="CAH1239105.1"/>
    <property type="molecule type" value="Genomic_DNA"/>
</dbReference>
<keyword evidence="9" id="KW-1015">Disulfide bond</keyword>
<dbReference type="SUPFAM" id="SSF161070">
    <property type="entry name" value="SNF-like"/>
    <property type="match status" value="1"/>
</dbReference>
<feature type="transmembrane region" description="Helical" evidence="10">
    <location>
        <begin position="530"/>
        <end position="563"/>
    </location>
</feature>
<evidence type="ECO:0000256" key="1">
    <source>
        <dbReference type="ARBA" id="ARBA00004141"/>
    </source>
</evidence>
<evidence type="ECO:0000313" key="11">
    <source>
        <dbReference type="EMBL" id="CAH1239105.1"/>
    </source>
</evidence>
<keyword evidence="7" id="KW-0325">Glycoprotein</keyword>
<organism evidence="11 12">
    <name type="scientific">Branchiostoma lanceolatum</name>
    <name type="common">Common lancelet</name>
    <name type="synonym">Amphioxus lanceolatum</name>
    <dbReference type="NCBI Taxonomy" id="7740"/>
    <lineage>
        <taxon>Eukaryota</taxon>
        <taxon>Metazoa</taxon>
        <taxon>Chordata</taxon>
        <taxon>Cephalochordata</taxon>
        <taxon>Leptocardii</taxon>
        <taxon>Amphioxiformes</taxon>
        <taxon>Branchiostomatidae</taxon>
        <taxon>Branchiostoma</taxon>
    </lineage>
</organism>
<evidence type="ECO:0000313" key="12">
    <source>
        <dbReference type="Proteomes" id="UP000838412"/>
    </source>
</evidence>
<dbReference type="GO" id="GO:0046872">
    <property type="term" value="F:metal ion binding"/>
    <property type="evidence" value="ECO:0007669"/>
    <property type="project" value="UniProtKB-KW"/>
</dbReference>
<feature type="transmembrane region" description="Helical" evidence="10">
    <location>
        <begin position="491"/>
        <end position="509"/>
    </location>
</feature>
<evidence type="ECO:0000256" key="4">
    <source>
        <dbReference type="ARBA" id="ARBA00022692"/>
    </source>
</evidence>
<keyword evidence="5 10" id="KW-1133">Transmembrane helix</keyword>
<dbReference type="GO" id="GO:0005886">
    <property type="term" value="C:plasma membrane"/>
    <property type="evidence" value="ECO:0007669"/>
    <property type="project" value="TreeGrafter"/>
</dbReference>
<evidence type="ECO:0000256" key="5">
    <source>
        <dbReference type="ARBA" id="ARBA00022989"/>
    </source>
</evidence>
<feature type="binding site" evidence="8">
    <location>
        <position position="412"/>
    </location>
    <ligand>
        <name>Na(+)</name>
        <dbReference type="ChEBI" id="CHEBI:29101"/>
        <label>1</label>
    </ligand>
</feature>
<dbReference type="PROSITE" id="PS50267">
    <property type="entry name" value="NA_NEUROTRAN_SYMP_3"/>
    <property type="match status" value="1"/>
</dbReference>
<keyword evidence="6 10" id="KW-0472">Membrane</keyword>
<feature type="transmembrane region" description="Helical" evidence="10">
    <location>
        <begin position="261"/>
        <end position="281"/>
    </location>
</feature>
<evidence type="ECO:0000256" key="9">
    <source>
        <dbReference type="PIRSR" id="PIRSR600175-2"/>
    </source>
</evidence>
<gene>
    <name evidence="11" type="primary">SLC6A5</name>
    <name evidence="11" type="ORF">BLAG_LOCUS3482</name>
</gene>
<evidence type="ECO:0000256" key="8">
    <source>
        <dbReference type="PIRSR" id="PIRSR600175-1"/>
    </source>
</evidence>
<dbReference type="Proteomes" id="UP000838412">
    <property type="component" value="Chromosome 10"/>
</dbReference>
<proteinExistence type="inferred from homology"/>
<feature type="transmembrane region" description="Helical" evidence="10">
    <location>
        <begin position="583"/>
        <end position="608"/>
    </location>
</feature>
<evidence type="ECO:0000256" key="7">
    <source>
        <dbReference type="ARBA" id="ARBA00023180"/>
    </source>
</evidence>
<evidence type="ECO:0000256" key="6">
    <source>
        <dbReference type="ARBA" id="ARBA00023136"/>
    </source>
</evidence>
<dbReference type="InterPro" id="IPR000175">
    <property type="entry name" value="Na/ntran_symport"/>
</dbReference>
<feature type="disulfide bond" evidence="9">
    <location>
        <begin position="168"/>
        <end position="177"/>
    </location>
</feature>
<evidence type="ECO:0000256" key="2">
    <source>
        <dbReference type="ARBA" id="ARBA00006459"/>
    </source>
</evidence>